<dbReference type="SMART" id="SM00679">
    <property type="entry name" value="CTNS"/>
    <property type="match status" value="2"/>
</dbReference>
<dbReference type="Pfam" id="PF04193">
    <property type="entry name" value="PQ-loop"/>
    <property type="match status" value="2"/>
</dbReference>
<feature type="transmembrane region" description="Helical" evidence="5">
    <location>
        <begin position="154"/>
        <end position="174"/>
    </location>
</feature>
<keyword evidence="2 5" id="KW-0812">Transmembrane</keyword>
<sequence>MENCSAFEDPYGFNFYLSVWLAIGIFVSYVPQHVRIIRRKTSEGISPYFLLLGITSGVCALFNILLISNNIYECCSILSGGKCFAASLAIIQIFIQSVAAALILVFALIFTRNQRLEPKEDYFELVQVGKSCLTFSVIGGALSIYIYFFNPSAVGFVADSFGILGSILAAIQYFPQIYTTLHIQHAGSLSIPMMCMQTPGGFAWSFSLAMREGTKWSSWMPYFTAAFLQGILLAIAVYFELRNKRRAKTISESTETTENTPLILP</sequence>
<comment type="subcellular location">
    <subcellularLocation>
        <location evidence="1">Membrane</location>
        <topology evidence="1">Multi-pass membrane protein</topology>
    </subcellularLocation>
</comment>
<dbReference type="PANTHER" id="PTHR16201">
    <property type="entry name" value="SEVEN TRANSMEMBRANE PROTEIN 1-RELATED"/>
    <property type="match status" value="1"/>
</dbReference>
<dbReference type="AlphaFoldDB" id="A0A0J9X747"/>
<feature type="transmembrane region" description="Helical" evidence="5">
    <location>
        <begin position="15"/>
        <end position="36"/>
    </location>
</feature>
<dbReference type="OrthoDB" id="19344at2759"/>
<feature type="transmembrane region" description="Helical" evidence="5">
    <location>
        <begin position="48"/>
        <end position="72"/>
    </location>
</feature>
<evidence type="ECO:0000256" key="4">
    <source>
        <dbReference type="ARBA" id="ARBA00023136"/>
    </source>
</evidence>
<dbReference type="InterPro" id="IPR051415">
    <property type="entry name" value="LAAT-1"/>
</dbReference>
<dbReference type="Gene3D" id="1.20.1280.290">
    <property type="match status" value="2"/>
</dbReference>
<dbReference type="GO" id="GO:0016020">
    <property type="term" value="C:membrane"/>
    <property type="evidence" value="ECO:0007669"/>
    <property type="project" value="UniProtKB-SubCell"/>
</dbReference>
<evidence type="ECO:0000256" key="5">
    <source>
        <dbReference type="SAM" id="Phobius"/>
    </source>
</evidence>
<proteinExistence type="predicted"/>
<evidence type="ECO:0000256" key="2">
    <source>
        <dbReference type="ARBA" id="ARBA00022692"/>
    </source>
</evidence>
<dbReference type="PANTHER" id="PTHR16201:SF11">
    <property type="entry name" value="PQ-LOOP REPEAT-CONTAINING PROTEIN"/>
    <property type="match status" value="1"/>
</dbReference>
<keyword evidence="4 5" id="KW-0472">Membrane</keyword>
<gene>
    <name evidence="6" type="ORF">BN980_GECA03s04179g</name>
</gene>
<feature type="transmembrane region" description="Helical" evidence="5">
    <location>
        <begin position="131"/>
        <end position="148"/>
    </location>
</feature>
<comment type="caution">
    <text evidence="6">The sequence shown here is derived from an EMBL/GenBank/DDBJ whole genome shotgun (WGS) entry which is preliminary data.</text>
</comment>
<evidence type="ECO:0000313" key="7">
    <source>
        <dbReference type="Proteomes" id="UP000242525"/>
    </source>
</evidence>
<feature type="transmembrane region" description="Helical" evidence="5">
    <location>
        <begin position="186"/>
        <end position="207"/>
    </location>
</feature>
<feature type="transmembrane region" description="Helical" evidence="5">
    <location>
        <begin position="219"/>
        <end position="239"/>
    </location>
</feature>
<evidence type="ECO:0000256" key="3">
    <source>
        <dbReference type="ARBA" id="ARBA00022989"/>
    </source>
</evidence>
<keyword evidence="7" id="KW-1185">Reference proteome</keyword>
<evidence type="ECO:0000313" key="6">
    <source>
        <dbReference type="EMBL" id="CDO52583.1"/>
    </source>
</evidence>
<reference evidence="6" key="1">
    <citation type="submission" date="2014-03" db="EMBL/GenBank/DDBJ databases">
        <authorList>
            <person name="Casaregola S."/>
        </authorList>
    </citation>
    <scope>NUCLEOTIDE SEQUENCE [LARGE SCALE GENOMIC DNA]</scope>
    <source>
        <strain evidence="6">CLIB 918</strain>
    </source>
</reference>
<organism evidence="6 7">
    <name type="scientific">Geotrichum candidum</name>
    <name type="common">Oospora lactis</name>
    <name type="synonym">Dipodascus geotrichum</name>
    <dbReference type="NCBI Taxonomy" id="1173061"/>
    <lineage>
        <taxon>Eukaryota</taxon>
        <taxon>Fungi</taxon>
        <taxon>Dikarya</taxon>
        <taxon>Ascomycota</taxon>
        <taxon>Saccharomycotina</taxon>
        <taxon>Dipodascomycetes</taxon>
        <taxon>Dipodascales</taxon>
        <taxon>Dipodascaceae</taxon>
        <taxon>Geotrichum</taxon>
    </lineage>
</organism>
<dbReference type="EMBL" id="CCBN010000003">
    <property type="protein sequence ID" value="CDO52583.1"/>
    <property type="molecule type" value="Genomic_DNA"/>
</dbReference>
<evidence type="ECO:0008006" key="8">
    <source>
        <dbReference type="Google" id="ProtNLM"/>
    </source>
</evidence>
<dbReference type="Proteomes" id="UP000242525">
    <property type="component" value="Unassembled WGS sequence"/>
</dbReference>
<protein>
    <recommendedName>
        <fullName evidence="8">PQ loop repeat protein</fullName>
    </recommendedName>
</protein>
<name>A0A0J9X747_GEOCN</name>
<keyword evidence="3 5" id="KW-1133">Transmembrane helix</keyword>
<feature type="transmembrane region" description="Helical" evidence="5">
    <location>
        <begin position="84"/>
        <end position="110"/>
    </location>
</feature>
<accession>A0A0J9X747</accession>
<evidence type="ECO:0000256" key="1">
    <source>
        <dbReference type="ARBA" id="ARBA00004141"/>
    </source>
</evidence>
<dbReference type="InterPro" id="IPR006603">
    <property type="entry name" value="PQ-loop_rpt"/>
</dbReference>